<feature type="transmembrane region" description="Helical" evidence="1">
    <location>
        <begin position="243"/>
        <end position="260"/>
    </location>
</feature>
<feature type="transmembrane region" description="Helical" evidence="1">
    <location>
        <begin position="89"/>
        <end position="107"/>
    </location>
</feature>
<evidence type="ECO:0000256" key="1">
    <source>
        <dbReference type="SAM" id="Phobius"/>
    </source>
</evidence>
<feature type="transmembrane region" description="Helical" evidence="1">
    <location>
        <begin position="207"/>
        <end position="231"/>
    </location>
</feature>
<proteinExistence type="predicted"/>
<feature type="transmembrane region" description="Helical" evidence="1">
    <location>
        <begin position="27"/>
        <end position="45"/>
    </location>
</feature>
<dbReference type="RefSeq" id="WP_173052845.1">
    <property type="nucleotide sequence ID" value="NZ_BAABGO010000003.1"/>
</dbReference>
<dbReference type="EMBL" id="BLPF01000001">
    <property type="protein sequence ID" value="GFJ76122.1"/>
    <property type="molecule type" value="Genomic_DNA"/>
</dbReference>
<feature type="transmembrane region" description="Helical" evidence="1">
    <location>
        <begin position="295"/>
        <end position="318"/>
    </location>
</feature>
<reference evidence="2 3" key="1">
    <citation type="submission" date="2020-03" db="EMBL/GenBank/DDBJ databases">
        <title>Whole genome shotgun sequence of Phytohabitans houttuyneae NBRC 108639.</title>
        <authorList>
            <person name="Komaki H."/>
            <person name="Tamura T."/>
        </authorList>
    </citation>
    <scope>NUCLEOTIDE SEQUENCE [LARGE SCALE GENOMIC DNA]</scope>
    <source>
        <strain evidence="2 3">NBRC 108639</strain>
    </source>
</reference>
<feature type="transmembrane region" description="Helical" evidence="1">
    <location>
        <begin position="267"/>
        <end position="289"/>
    </location>
</feature>
<feature type="transmembrane region" description="Helical" evidence="1">
    <location>
        <begin position="166"/>
        <end position="186"/>
    </location>
</feature>
<dbReference type="AlphaFoldDB" id="A0A6V8JU78"/>
<comment type="caution">
    <text evidence="2">The sequence shown here is derived from an EMBL/GenBank/DDBJ whole genome shotgun (WGS) entry which is preliminary data.</text>
</comment>
<dbReference type="PANTHER" id="PTHR23537:SF1">
    <property type="entry name" value="SUGAR TRANSPORTER"/>
    <property type="match status" value="1"/>
</dbReference>
<dbReference type="InterPro" id="IPR036259">
    <property type="entry name" value="MFS_trans_sf"/>
</dbReference>
<reference evidence="2 3" key="2">
    <citation type="submission" date="2020-03" db="EMBL/GenBank/DDBJ databases">
        <authorList>
            <person name="Ichikawa N."/>
            <person name="Kimura A."/>
            <person name="Kitahashi Y."/>
            <person name="Uohara A."/>
        </authorList>
    </citation>
    <scope>NUCLEOTIDE SEQUENCE [LARGE SCALE GENOMIC DNA]</scope>
    <source>
        <strain evidence="2 3">NBRC 108639</strain>
    </source>
</reference>
<organism evidence="2 3">
    <name type="scientific">Phytohabitans houttuyneae</name>
    <dbReference type="NCBI Taxonomy" id="1076126"/>
    <lineage>
        <taxon>Bacteria</taxon>
        <taxon>Bacillati</taxon>
        <taxon>Actinomycetota</taxon>
        <taxon>Actinomycetes</taxon>
        <taxon>Micromonosporales</taxon>
        <taxon>Micromonosporaceae</taxon>
    </lineage>
</organism>
<dbReference type="SUPFAM" id="SSF103473">
    <property type="entry name" value="MFS general substrate transporter"/>
    <property type="match status" value="1"/>
</dbReference>
<dbReference type="InterPro" id="IPR010645">
    <property type="entry name" value="MFS_4"/>
</dbReference>
<dbReference type="PANTHER" id="PTHR23537">
    <property type="match status" value="1"/>
</dbReference>
<feature type="transmembrane region" description="Helical" evidence="1">
    <location>
        <begin position="367"/>
        <end position="387"/>
    </location>
</feature>
<evidence type="ECO:0000313" key="3">
    <source>
        <dbReference type="Proteomes" id="UP000482800"/>
    </source>
</evidence>
<sequence>MTPPGRPAARPVGDLTSGRSSWRAARLALGTAAALGLGRFAYGLVLPAMATDLHWDLARAGALTTANGFGYLAGALAAAPVTRRIGPAAAYRLGMVAGAAALAANAIDAGYPPLLAARALAGLAGALVFVAGAVLSPTPIFFAGTGLGIAVSGATIPPLLDGHPSRWPLAWLGLALAAALATAASWGAARPAPAAGVQPPRSPVRPLWLVAVAYLLFAAGYIAYITFLSAYLDQRAAPAAQEALTWTLLGAAVIAAPILWRRPIARWPGGLALAAPLGAIAVSGALPLLTPLPAVVVLSALGYGAAFMAVPAAVTAIVRARAAAPPAPVRLRPGVGAIVVRRASVAPGPGVGDRAGAEARMATRMGAFTAIFAAGQTAGPWLAGILADRTGPGATLAWTAALCAAGGLLALLTRPGPTSRPGQPEQHS</sequence>
<evidence type="ECO:0000313" key="2">
    <source>
        <dbReference type="EMBL" id="GFJ76122.1"/>
    </source>
</evidence>
<dbReference type="Gene3D" id="1.20.1250.20">
    <property type="entry name" value="MFS general substrate transporter like domains"/>
    <property type="match status" value="2"/>
</dbReference>
<dbReference type="GO" id="GO:0005886">
    <property type="term" value="C:plasma membrane"/>
    <property type="evidence" value="ECO:0007669"/>
    <property type="project" value="TreeGrafter"/>
</dbReference>
<dbReference type="Pfam" id="PF06779">
    <property type="entry name" value="MFS_4"/>
    <property type="match status" value="1"/>
</dbReference>
<keyword evidence="1" id="KW-1133">Transmembrane helix</keyword>
<keyword evidence="1" id="KW-0472">Membrane</keyword>
<feature type="transmembrane region" description="Helical" evidence="1">
    <location>
        <begin position="113"/>
        <end position="135"/>
    </location>
</feature>
<gene>
    <name evidence="2" type="ORF">Phou_003020</name>
</gene>
<feature type="transmembrane region" description="Helical" evidence="1">
    <location>
        <begin position="140"/>
        <end position="160"/>
    </location>
</feature>
<keyword evidence="3" id="KW-1185">Reference proteome</keyword>
<keyword evidence="1" id="KW-0812">Transmembrane</keyword>
<dbReference type="Proteomes" id="UP000482800">
    <property type="component" value="Unassembled WGS sequence"/>
</dbReference>
<protein>
    <submittedName>
        <fullName evidence="2">Uncharacterized protein</fullName>
    </submittedName>
</protein>
<name>A0A6V8JU78_9ACTN</name>
<feature type="transmembrane region" description="Helical" evidence="1">
    <location>
        <begin position="57"/>
        <end position="77"/>
    </location>
</feature>
<feature type="transmembrane region" description="Helical" evidence="1">
    <location>
        <begin position="393"/>
        <end position="412"/>
    </location>
</feature>
<accession>A0A6V8JU78</accession>